<proteinExistence type="predicted"/>
<dbReference type="InterPro" id="IPR016024">
    <property type="entry name" value="ARM-type_fold"/>
</dbReference>
<dbReference type="GO" id="GO:0008017">
    <property type="term" value="F:microtubule binding"/>
    <property type="evidence" value="ECO:0007669"/>
    <property type="project" value="TreeGrafter"/>
</dbReference>
<sequence>MALGYIAAFSETLALAVIADRGLVPLAGALQEEAEDHIRSATAWTLGQIGRHTPDHAKAVADTGALPVLVSLESSPKSSEDLRTKCTRAMKAVVGKLTHLPALDAMVNNPSPVPEAVMKLVLEQIGRVLANDPPSRPAFVHSGGLAAVQRMGEAPGGRLKEAVEIINSNYPEQIVKYYSPSYSKALLEELEAQSQAAAG</sequence>
<evidence type="ECO:0000313" key="1">
    <source>
        <dbReference type="EMBL" id="JAC79976.1"/>
    </source>
</evidence>
<dbReference type="GO" id="GO:0003341">
    <property type="term" value="P:cilium movement"/>
    <property type="evidence" value="ECO:0007669"/>
    <property type="project" value="TreeGrafter"/>
</dbReference>
<dbReference type="SMART" id="SM00185">
    <property type="entry name" value="ARM"/>
    <property type="match status" value="2"/>
</dbReference>
<dbReference type="GO" id="GO:0015630">
    <property type="term" value="C:microtubule cytoskeleton"/>
    <property type="evidence" value="ECO:0007669"/>
    <property type="project" value="TreeGrafter"/>
</dbReference>
<reference evidence="1" key="1">
    <citation type="submission" date="2014-05" db="EMBL/GenBank/DDBJ databases">
        <title>The transcriptome of the halophilic microalga Tetraselmis sp. GSL018 isolated from the Great Salt Lake, Utah.</title>
        <authorList>
            <person name="Jinkerson R.E."/>
            <person name="D'Adamo S."/>
            <person name="Posewitz M.C."/>
        </authorList>
    </citation>
    <scope>NUCLEOTIDE SEQUENCE</scope>
    <source>
        <strain evidence="1">GSL018</strain>
    </source>
</reference>
<dbReference type="Gene3D" id="1.25.10.10">
    <property type="entry name" value="Leucine-rich Repeat Variant"/>
    <property type="match status" value="1"/>
</dbReference>
<dbReference type="EMBL" id="GBEZ01005313">
    <property type="protein sequence ID" value="JAC79976.1"/>
    <property type="molecule type" value="Transcribed_RNA"/>
</dbReference>
<dbReference type="InterPro" id="IPR011989">
    <property type="entry name" value="ARM-like"/>
</dbReference>
<name>A0A061SB28_9CHLO</name>
<dbReference type="InterPro" id="IPR000225">
    <property type="entry name" value="Armadillo"/>
</dbReference>
<accession>A0A061SB28</accession>
<protein>
    <submittedName>
        <fullName evidence="1">Sperm-associated antigen 6</fullName>
    </submittedName>
</protein>
<dbReference type="PANTHER" id="PTHR23314:SF0">
    <property type="entry name" value="SPERM-ASSOCIATED ANTIGEN 6"/>
    <property type="match status" value="1"/>
</dbReference>
<dbReference type="AlphaFoldDB" id="A0A061SB28"/>
<organism evidence="1">
    <name type="scientific">Tetraselmis sp. GSL018</name>
    <dbReference type="NCBI Taxonomy" id="582737"/>
    <lineage>
        <taxon>Eukaryota</taxon>
        <taxon>Viridiplantae</taxon>
        <taxon>Chlorophyta</taxon>
        <taxon>core chlorophytes</taxon>
        <taxon>Chlorodendrophyceae</taxon>
        <taxon>Chlorodendrales</taxon>
        <taxon>Chlorodendraceae</taxon>
        <taxon>Tetraselmis</taxon>
    </lineage>
</organism>
<dbReference type="PANTHER" id="PTHR23314">
    <property type="entry name" value="SPERM-ASSOCIATED ANTIGEN 6 ARMADILLO REPEAT-CONTAINING"/>
    <property type="match status" value="1"/>
</dbReference>
<gene>
    <name evidence="1" type="ORF">TSPGSL018_11352</name>
</gene>
<dbReference type="SUPFAM" id="SSF48371">
    <property type="entry name" value="ARM repeat"/>
    <property type="match status" value="1"/>
</dbReference>